<dbReference type="Proteomes" id="UP000579153">
    <property type="component" value="Unassembled WGS sequence"/>
</dbReference>
<dbReference type="AlphaFoldDB" id="A0A7W9G7K9"/>
<keyword evidence="3" id="KW-1185">Reference proteome</keyword>
<gene>
    <name evidence="2" type="ORF">HD596_005385</name>
</gene>
<organism evidence="2 3">
    <name type="scientific">Nonomuraea jabiensis</name>
    <dbReference type="NCBI Taxonomy" id="882448"/>
    <lineage>
        <taxon>Bacteria</taxon>
        <taxon>Bacillati</taxon>
        <taxon>Actinomycetota</taxon>
        <taxon>Actinomycetes</taxon>
        <taxon>Streptosporangiales</taxon>
        <taxon>Streptosporangiaceae</taxon>
        <taxon>Nonomuraea</taxon>
    </lineage>
</organism>
<accession>A0A7W9G7K9</accession>
<sequence>MTESEIIEFVSGFPGVVTQTIEENSEAPEVAWGDTFFFYDPEGTLETHPRQPFATIIIKDYPDWDTFSDLNRPGVFRLNIAVGRATLQRLAGDGSEVDYTAEDRVLPHPKYAAQGWIAIVNPGEQARPLLTEAHARAVARHRPRKTS</sequence>
<protein>
    <recommendedName>
        <fullName evidence="1">DUF6194 domain-containing protein</fullName>
    </recommendedName>
</protein>
<dbReference type="InterPro" id="IPR045676">
    <property type="entry name" value="DUF6194"/>
</dbReference>
<comment type="caution">
    <text evidence="2">The sequence shown here is derived from an EMBL/GenBank/DDBJ whole genome shotgun (WGS) entry which is preliminary data.</text>
</comment>
<evidence type="ECO:0000313" key="3">
    <source>
        <dbReference type="Proteomes" id="UP000579153"/>
    </source>
</evidence>
<reference evidence="2 3" key="1">
    <citation type="submission" date="2020-08" db="EMBL/GenBank/DDBJ databases">
        <title>Sequencing the genomes of 1000 actinobacteria strains.</title>
        <authorList>
            <person name="Klenk H.-P."/>
        </authorList>
    </citation>
    <scope>NUCLEOTIDE SEQUENCE [LARGE SCALE GENOMIC DNA]</scope>
    <source>
        <strain evidence="2 3">DSM 45507</strain>
    </source>
</reference>
<dbReference type="Pfam" id="PF19694">
    <property type="entry name" value="DUF6194"/>
    <property type="match status" value="1"/>
</dbReference>
<evidence type="ECO:0000313" key="2">
    <source>
        <dbReference type="EMBL" id="MBB5778629.1"/>
    </source>
</evidence>
<dbReference type="RefSeq" id="WP_185072032.1">
    <property type="nucleotide sequence ID" value="NZ_JACHMB010000001.1"/>
</dbReference>
<dbReference type="EMBL" id="JACHMB010000001">
    <property type="protein sequence ID" value="MBB5778629.1"/>
    <property type="molecule type" value="Genomic_DNA"/>
</dbReference>
<proteinExistence type="predicted"/>
<name>A0A7W9G7K9_9ACTN</name>
<feature type="domain" description="DUF6194" evidence="1">
    <location>
        <begin position="1"/>
        <end position="145"/>
    </location>
</feature>
<evidence type="ECO:0000259" key="1">
    <source>
        <dbReference type="Pfam" id="PF19694"/>
    </source>
</evidence>